<protein>
    <submittedName>
        <fullName evidence="1">Uncharacterized protein</fullName>
    </submittedName>
</protein>
<sequence length="50" mass="5885">MRKSIVTMNKEDTNYPTTRLLTESLKTTPNLRKICVFAKIQEIPSEKRLF</sequence>
<keyword evidence="2" id="KW-1185">Reference proteome</keyword>
<name>A0A0F3GU77_9BACT</name>
<comment type="caution">
    <text evidence="1">The sequence shown here is derived from an EMBL/GenBank/DDBJ whole genome shotgun (WGS) entry which is preliminary data.</text>
</comment>
<dbReference type="AlphaFoldDB" id="A0A0F3GU77"/>
<proteinExistence type="predicted"/>
<dbReference type="EMBL" id="LACI01001043">
    <property type="protein sequence ID" value="KJU85396.1"/>
    <property type="molecule type" value="Genomic_DNA"/>
</dbReference>
<organism evidence="1 2">
    <name type="scientific">Candidatus Magnetobacterium bavaricum</name>
    <dbReference type="NCBI Taxonomy" id="29290"/>
    <lineage>
        <taxon>Bacteria</taxon>
        <taxon>Pseudomonadati</taxon>
        <taxon>Nitrospirota</taxon>
        <taxon>Thermodesulfovibrionia</taxon>
        <taxon>Thermodesulfovibrionales</taxon>
        <taxon>Candidatus Magnetobacteriaceae</taxon>
        <taxon>Candidatus Magnetobacterium</taxon>
    </lineage>
</organism>
<accession>A0A0F3GU77</accession>
<evidence type="ECO:0000313" key="1">
    <source>
        <dbReference type="EMBL" id="KJU85396.1"/>
    </source>
</evidence>
<dbReference type="Proteomes" id="UP000033423">
    <property type="component" value="Unassembled WGS sequence"/>
</dbReference>
<evidence type="ECO:0000313" key="2">
    <source>
        <dbReference type="Proteomes" id="UP000033423"/>
    </source>
</evidence>
<reference evidence="1 2" key="1">
    <citation type="submission" date="2015-02" db="EMBL/GenBank/DDBJ databases">
        <title>Single-cell genomics of uncultivated deep-branching MTB reveals a conserved set of magnetosome genes.</title>
        <authorList>
            <person name="Kolinko S."/>
            <person name="Richter M."/>
            <person name="Glockner F.O."/>
            <person name="Brachmann A."/>
            <person name="Schuler D."/>
        </authorList>
    </citation>
    <scope>NUCLEOTIDE SEQUENCE [LARGE SCALE GENOMIC DNA]</scope>
    <source>
        <strain evidence="1">TM-1</strain>
    </source>
</reference>
<gene>
    <name evidence="1" type="ORF">MBAV_002412</name>
</gene>